<organism evidence="2 3">
    <name type="scientific">Euplotes crassus</name>
    <dbReference type="NCBI Taxonomy" id="5936"/>
    <lineage>
        <taxon>Eukaryota</taxon>
        <taxon>Sar</taxon>
        <taxon>Alveolata</taxon>
        <taxon>Ciliophora</taxon>
        <taxon>Intramacronucleata</taxon>
        <taxon>Spirotrichea</taxon>
        <taxon>Hypotrichia</taxon>
        <taxon>Euplotida</taxon>
        <taxon>Euplotidae</taxon>
        <taxon>Moneuplotes</taxon>
    </lineage>
</organism>
<dbReference type="GO" id="GO:0005868">
    <property type="term" value="C:cytoplasmic dynein complex"/>
    <property type="evidence" value="ECO:0007669"/>
    <property type="project" value="TreeGrafter"/>
</dbReference>
<dbReference type="GO" id="GO:0005874">
    <property type="term" value="C:microtubule"/>
    <property type="evidence" value="ECO:0007669"/>
    <property type="project" value="UniProtKB-KW"/>
</dbReference>
<dbReference type="CDD" id="cd21450">
    <property type="entry name" value="DLC-like_DYNLL1-like"/>
    <property type="match status" value="1"/>
</dbReference>
<protein>
    <recommendedName>
        <fullName evidence="1">Dynein light chain</fullName>
    </recommendedName>
</protein>
<dbReference type="GO" id="GO:0045505">
    <property type="term" value="F:dynein intermediate chain binding"/>
    <property type="evidence" value="ECO:0007669"/>
    <property type="project" value="TreeGrafter"/>
</dbReference>
<evidence type="ECO:0000256" key="1">
    <source>
        <dbReference type="RuleBase" id="RU365010"/>
    </source>
</evidence>
<dbReference type="SUPFAM" id="SSF54648">
    <property type="entry name" value="DLC"/>
    <property type="match status" value="1"/>
</dbReference>
<proteinExistence type="inferred from homology"/>
<dbReference type="Pfam" id="PF01221">
    <property type="entry name" value="Dynein_light"/>
    <property type="match status" value="1"/>
</dbReference>
<dbReference type="EMBL" id="CAMPGE010027046">
    <property type="protein sequence ID" value="CAI2384703.1"/>
    <property type="molecule type" value="Genomic_DNA"/>
</dbReference>
<keyword evidence="1" id="KW-0206">Cytoskeleton</keyword>
<comment type="subcellular location">
    <subcellularLocation>
        <location evidence="1">Cytoplasm</location>
        <location evidence="1">Cytoskeleton</location>
    </subcellularLocation>
</comment>
<comment type="similarity">
    <text evidence="1">Belongs to the dynein light chain family.</text>
</comment>
<dbReference type="GO" id="GO:0007017">
    <property type="term" value="P:microtubule-based process"/>
    <property type="evidence" value="ECO:0007669"/>
    <property type="project" value="InterPro"/>
</dbReference>
<comment type="caution">
    <text evidence="2">The sequence shown here is derived from an EMBL/GenBank/DDBJ whole genome shotgun (WGS) entry which is preliminary data.</text>
</comment>
<name>A0AAD1Y3I9_EUPCR</name>
<dbReference type="AlphaFoldDB" id="A0AAD1Y3I9"/>
<dbReference type="PANTHER" id="PTHR11886">
    <property type="entry name" value="DYNEIN LIGHT CHAIN"/>
    <property type="match status" value="1"/>
</dbReference>
<keyword evidence="1" id="KW-0505">Motor protein</keyword>
<keyword evidence="3" id="KW-1185">Reference proteome</keyword>
<accession>A0AAD1Y3I9</accession>
<dbReference type="SMART" id="SM01375">
    <property type="entry name" value="Dynein_light"/>
    <property type="match status" value="1"/>
</dbReference>
<keyword evidence="1" id="KW-0963">Cytoplasm</keyword>
<reference evidence="2" key="1">
    <citation type="submission" date="2023-07" db="EMBL/GenBank/DDBJ databases">
        <authorList>
            <consortium name="AG Swart"/>
            <person name="Singh M."/>
            <person name="Singh A."/>
            <person name="Seah K."/>
            <person name="Emmerich C."/>
        </authorList>
    </citation>
    <scope>NUCLEOTIDE SEQUENCE</scope>
    <source>
        <strain evidence="2">DP1</strain>
    </source>
</reference>
<keyword evidence="1" id="KW-0243">Dynein</keyword>
<dbReference type="Gene3D" id="3.30.740.10">
    <property type="entry name" value="Protein Inhibitor Of Neuronal Nitric Oxide Synthase"/>
    <property type="match status" value="1"/>
</dbReference>
<evidence type="ECO:0000313" key="2">
    <source>
        <dbReference type="EMBL" id="CAI2384703.1"/>
    </source>
</evidence>
<gene>
    <name evidence="2" type="ORF">ECRASSUSDP1_LOCUS26237</name>
</gene>
<dbReference type="PANTHER" id="PTHR11886:SF35">
    <property type="entry name" value="DYNEIN LIGHT CHAIN"/>
    <property type="match status" value="1"/>
</dbReference>
<dbReference type="InterPro" id="IPR001372">
    <property type="entry name" value="Dynein_light_chain_typ-1/2"/>
</dbReference>
<dbReference type="Proteomes" id="UP001295684">
    <property type="component" value="Unassembled WGS sequence"/>
</dbReference>
<sequence>MSGDNEESKTKSFKGAQVLWPPDIPDDILEDVIEVASQTLLEKSFEDGVEVARIVKQHLDEKWEPYWHVFLGKSFGCHAVHEKERFVYFTFEESNISFLIYKAS</sequence>
<evidence type="ECO:0000313" key="3">
    <source>
        <dbReference type="Proteomes" id="UP001295684"/>
    </source>
</evidence>
<keyword evidence="1" id="KW-0493">Microtubule</keyword>
<dbReference type="InterPro" id="IPR037177">
    <property type="entry name" value="DLC_sf"/>
</dbReference>